<sequence>MMMFEEMGDEEIDVDELERRMWRDKMKLKRLKEMSRSKEGVDPAKQRRRREQARRKQMSYTGWYLEVHAENDGMLRDSRRRYSLLQQLDPNEDELITNLDFSLKRKQANEKTVIMDQKFIRAEAFNVLTMNYVMVFRTDLPETIINLLALTEVLPVWSFPKLSN</sequence>
<comment type="caution">
    <text evidence="2">The sequence shown here is derived from an EMBL/GenBank/DDBJ whole genome shotgun (WGS) entry which is preliminary data.</text>
</comment>
<dbReference type="PANTHER" id="PTHR33305">
    <property type="entry name" value="ETHYLENE INSENSITIVE 3-LIKE 2 PROTEIN"/>
    <property type="match status" value="1"/>
</dbReference>
<organism evidence="2 3">
    <name type="scientific">Datura stramonium</name>
    <name type="common">Jimsonweed</name>
    <name type="synonym">Common thornapple</name>
    <dbReference type="NCBI Taxonomy" id="4076"/>
    <lineage>
        <taxon>Eukaryota</taxon>
        <taxon>Viridiplantae</taxon>
        <taxon>Streptophyta</taxon>
        <taxon>Embryophyta</taxon>
        <taxon>Tracheophyta</taxon>
        <taxon>Spermatophyta</taxon>
        <taxon>Magnoliopsida</taxon>
        <taxon>eudicotyledons</taxon>
        <taxon>Gunneridae</taxon>
        <taxon>Pentapetalae</taxon>
        <taxon>asterids</taxon>
        <taxon>lamiids</taxon>
        <taxon>Solanales</taxon>
        <taxon>Solanaceae</taxon>
        <taxon>Solanoideae</taxon>
        <taxon>Datureae</taxon>
        <taxon>Datura</taxon>
    </lineage>
</organism>
<accession>A0ABS8UZX9</accession>
<evidence type="ECO:0000313" key="3">
    <source>
        <dbReference type="Proteomes" id="UP000823775"/>
    </source>
</evidence>
<feature type="compositionally biased region" description="Basic residues" evidence="1">
    <location>
        <begin position="46"/>
        <end position="55"/>
    </location>
</feature>
<evidence type="ECO:0000256" key="1">
    <source>
        <dbReference type="SAM" id="MobiDB-lite"/>
    </source>
</evidence>
<dbReference type="InterPro" id="IPR006957">
    <property type="entry name" value="EIN3"/>
</dbReference>
<dbReference type="PANTHER" id="PTHR33305:SF11">
    <property type="entry name" value="PROTEIN ETHYLENE INSENSITIVE 3"/>
    <property type="match status" value="1"/>
</dbReference>
<dbReference type="EMBL" id="JACEIK010003114">
    <property type="protein sequence ID" value="MCD9640408.1"/>
    <property type="molecule type" value="Genomic_DNA"/>
</dbReference>
<gene>
    <name evidence="2" type="primary">EIL1_2</name>
    <name evidence="2" type="ORF">HAX54_025698</name>
</gene>
<proteinExistence type="predicted"/>
<evidence type="ECO:0000313" key="2">
    <source>
        <dbReference type="EMBL" id="MCD9640408.1"/>
    </source>
</evidence>
<name>A0ABS8UZX9_DATST</name>
<protein>
    <submittedName>
        <fullName evidence="2">Protein ethylene insensitive</fullName>
    </submittedName>
</protein>
<keyword evidence="3" id="KW-1185">Reference proteome</keyword>
<feature type="region of interest" description="Disordered" evidence="1">
    <location>
        <begin position="32"/>
        <end position="55"/>
    </location>
</feature>
<reference evidence="2 3" key="1">
    <citation type="journal article" date="2021" name="BMC Genomics">
        <title>Datura genome reveals duplications of psychoactive alkaloid biosynthetic genes and high mutation rate following tissue culture.</title>
        <authorList>
            <person name="Rajewski A."/>
            <person name="Carter-House D."/>
            <person name="Stajich J."/>
            <person name="Litt A."/>
        </authorList>
    </citation>
    <scope>NUCLEOTIDE SEQUENCE [LARGE SCALE GENOMIC DNA]</scope>
    <source>
        <strain evidence="2">AR-01</strain>
    </source>
</reference>
<dbReference type="Proteomes" id="UP000823775">
    <property type="component" value="Unassembled WGS sequence"/>
</dbReference>
<feature type="compositionally biased region" description="Basic and acidic residues" evidence="1">
    <location>
        <begin position="32"/>
        <end position="45"/>
    </location>
</feature>